<dbReference type="GO" id="GO:0000398">
    <property type="term" value="P:mRNA splicing, via spliceosome"/>
    <property type="evidence" value="ECO:0007669"/>
    <property type="project" value="TreeGrafter"/>
</dbReference>
<reference evidence="17" key="1">
    <citation type="submission" date="2023-06" db="EMBL/GenBank/DDBJ databases">
        <title>Genomic analysis of the entomopathogenic nematode Steinernema hermaphroditum.</title>
        <authorList>
            <person name="Schwarz E.M."/>
            <person name="Heppert J.K."/>
            <person name="Baniya A."/>
            <person name="Schwartz H.T."/>
            <person name="Tan C.-H."/>
            <person name="Antoshechkin I."/>
            <person name="Sternberg P.W."/>
            <person name="Goodrich-Blair H."/>
            <person name="Dillman A.R."/>
        </authorList>
    </citation>
    <scope>NUCLEOTIDE SEQUENCE</scope>
    <source>
        <strain evidence="17">PS9179</strain>
        <tissue evidence="17">Whole animal</tissue>
    </source>
</reference>
<evidence type="ECO:0000256" key="2">
    <source>
        <dbReference type="ARBA" id="ARBA00006850"/>
    </source>
</evidence>
<evidence type="ECO:0000256" key="12">
    <source>
        <dbReference type="ARBA" id="ARBA00067755"/>
    </source>
</evidence>
<dbReference type="GO" id="GO:0000213">
    <property type="term" value="F:tRNA-intron lyase activity"/>
    <property type="evidence" value="ECO:0007669"/>
    <property type="project" value="UniProtKB-EC"/>
</dbReference>
<protein>
    <recommendedName>
        <fullName evidence="12">U6 snRNA-associated Sm-like protein LSm2</fullName>
        <ecNumber evidence="4">4.6.1.16</ecNumber>
    </recommendedName>
    <alternativeName>
        <fullName evidence="13">Protein G7b</fullName>
    </alternativeName>
    <alternativeName>
        <fullName evidence="14">snRNP core Sm-like protein Sm-x5</fullName>
    </alternativeName>
</protein>
<feature type="domain" description="Sm" evidence="16">
    <location>
        <begin position="376"/>
        <end position="450"/>
    </location>
</feature>
<dbReference type="GO" id="GO:1990726">
    <property type="term" value="C:Lsm1-7-Pat1 complex"/>
    <property type="evidence" value="ECO:0007669"/>
    <property type="project" value="TreeGrafter"/>
</dbReference>
<proteinExistence type="inferred from homology"/>
<comment type="similarity">
    <text evidence="3">Belongs to the tRNA-intron endonuclease family.</text>
</comment>
<gene>
    <name evidence="17" type="ORF">QR680_017207</name>
</gene>
<keyword evidence="10" id="KW-0687">Ribonucleoprotein</keyword>
<dbReference type="CDD" id="cd01725">
    <property type="entry name" value="LSm2"/>
    <property type="match status" value="1"/>
</dbReference>
<name>A0AA39LNV2_9BILA</name>
<evidence type="ECO:0000256" key="8">
    <source>
        <dbReference type="ARBA" id="ARBA00023187"/>
    </source>
</evidence>
<dbReference type="SMART" id="SM00651">
    <property type="entry name" value="Sm"/>
    <property type="match status" value="1"/>
</dbReference>
<keyword evidence="8" id="KW-0508">mRNA splicing</keyword>
<organism evidence="17 18">
    <name type="scientific">Steinernema hermaphroditum</name>
    <dbReference type="NCBI Taxonomy" id="289476"/>
    <lineage>
        <taxon>Eukaryota</taxon>
        <taxon>Metazoa</taxon>
        <taxon>Ecdysozoa</taxon>
        <taxon>Nematoda</taxon>
        <taxon>Chromadorea</taxon>
        <taxon>Rhabditida</taxon>
        <taxon>Tylenchina</taxon>
        <taxon>Panagrolaimomorpha</taxon>
        <taxon>Strongyloidoidea</taxon>
        <taxon>Steinernematidae</taxon>
        <taxon>Steinernema</taxon>
    </lineage>
</organism>
<evidence type="ECO:0000256" key="4">
    <source>
        <dbReference type="ARBA" id="ARBA00012573"/>
    </source>
</evidence>
<evidence type="ECO:0000256" key="1">
    <source>
        <dbReference type="ARBA" id="ARBA00004123"/>
    </source>
</evidence>
<dbReference type="InterPro" id="IPR010920">
    <property type="entry name" value="LSM_dom_sf"/>
</dbReference>
<dbReference type="InterPro" id="IPR047575">
    <property type="entry name" value="Sm"/>
</dbReference>
<evidence type="ECO:0000256" key="5">
    <source>
        <dbReference type="ARBA" id="ARBA00022664"/>
    </source>
</evidence>
<evidence type="ECO:0000256" key="7">
    <source>
        <dbReference type="ARBA" id="ARBA00022884"/>
    </source>
</evidence>
<dbReference type="InterPro" id="IPR011856">
    <property type="entry name" value="tRNA_endonuc-like_dom_sf"/>
</dbReference>
<dbReference type="Pfam" id="PF01423">
    <property type="entry name" value="LSM"/>
    <property type="match status" value="1"/>
</dbReference>
<evidence type="ECO:0000256" key="6">
    <source>
        <dbReference type="ARBA" id="ARBA00022728"/>
    </source>
</evidence>
<dbReference type="PANTHER" id="PTHR13829">
    <property type="entry name" value="SNRNP CORE PROTEIN FAMILY MEMBER"/>
    <property type="match status" value="1"/>
</dbReference>
<dbReference type="PROSITE" id="PS52002">
    <property type="entry name" value="SM"/>
    <property type="match status" value="1"/>
</dbReference>
<dbReference type="Proteomes" id="UP001175271">
    <property type="component" value="Unassembled WGS sequence"/>
</dbReference>
<evidence type="ECO:0000256" key="11">
    <source>
        <dbReference type="ARBA" id="ARBA00034031"/>
    </source>
</evidence>
<accession>A0AA39LNV2</accession>
<evidence type="ECO:0000259" key="16">
    <source>
        <dbReference type="PROSITE" id="PS52002"/>
    </source>
</evidence>
<keyword evidence="9" id="KW-0539">Nucleus</keyword>
<evidence type="ECO:0000256" key="10">
    <source>
        <dbReference type="ARBA" id="ARBA00023274"/>
    </source>
</evidence>
<evidence type="ECO:0000313" key="17">
    <source>
        <dbReference type="EMBL" id="KAK0403940.1"/>
    </source>
</evidence>
<dbReference type="InterPro" id="IPR001163">
    <property type="entry name" value="Sm_dom_euk/arc"/>
</dbReference>
<dbReference type="Gene3D" id="2.30.30.100">
    <property type="match status" value="1"/>
</dbReference>
<dbReference type="GO" id="GO:0000932">
    <property type="term" value="C:P-body"/>
    <property type="evidence" value="ECO:0007669"/>
    <property type="project" value="TreeGrafter"/>
</dbReference>
<evidence type="ECO:0000256" key="14">
    <source>
        <dbReference type="ARBA" id="ARBA00083963"/>
    </source>
</evidence>
<dbReference type="GO" id="GO:0006388">
    <property type="term" value="P:tRNA splicing, via endonucleolytic cleavage and ligation"/>
    <property type="evidence" value="ECO:0007669"/>
    <property type="project" value="InterPro"/>
</dbReference>
<dbReference type="Pfam" id="PF01974">
    <property type="entry name" value="tRNA_int_endo"/>
    <property type="match status" value="1"/>
</dbReference>
<keyword evidence="5" id="KW-0507">mRNA processing</keyword>
<evidence type="ECO:0000256" key="13">
    <source>
        <dbReference type="ARBA" id="ARBA00083055"/>
    </source>
</evidence>
<dbReference type="GO" id="GO:0003723">
    <property type="term" value="F:RNA binding"/>
    <property type="evidence" value="ECO:0007669"/>
    <property type="project" value="UniProtKB-KW"/>
</dbReference>
<comment type="caution">
    <text evidence="17">The sequence shown here is derived from an EMBL/GenBank/DDBJ whole genome shotgun (WGS) entry which is preliminary data.</text>
</comment>
<evidence type="ECO:0000313" key="18">
    <source>
        <dbReference type="Proteomes" id="UP001175271"/>
    </source>
</evidence>
<dbReference type="SUPFAM" id="SSF50182">
    <property type="entry name" value="Sm-like ribonucleoproteins"/>
    <property type="match status" value="1"/>
</dbReference>
<dbReference type="EMBL" id="JAUCMV010000004">
    <property type="protein sequence ID" value="KAK0403940.1"/>
    <property type="molecule type" value="Genomic_DNA"/>
</dbReference>
<dbReference type="NCBIfam" id="TIGR00324">
    <property type="entry name" value="endA"/>
    <property type="match status" value="1"/>
</dbReference>
<keyword evidence="6" id="KW-0747">Spliceosome</keyword>
<dbReference type="FunFam" id="2.30.30.100:FF:000009">
    <property type="entry name" value="U6 snRNA-associated Sm-like protein LSm2"/>
    <property type="match status" value="1"/>
</dbReference>
<dbReference type="InterPro" id="IPR036167">
    <property type="entry name" value="tRNA_intron_Endo_cat-like_sf"/>
</dbReference>
<sequence>MEEGTISSKALRNCDPEVTEGGGASMNEFAADRYGESGRKSFLTTEGKFFRRSFSSFLSTERRRIDAHDGDILELLPSCSFFLDRSDSEEKRVVDVEFCNGKFFLWRADDVDTLKMKYRIWISSNAEKNSSRSIYSLMPEQAQVLFEHELIRIRRLRNQLPSQDSAMKRKATVKRKHDLSDEQIVELARRAVQGRKVKALKRKANGEFASAAINRVKPTDIKDVEVEEDELAAAVVELREKSAAGASKKVGYTLPTFKIDDDAYEVLDAPSFPTTEEYRLRLVVYRDLWRKGFYLTEGFKFGCAFLAYEGVPGVDHSHYMVRCIASDDNVSPQSLISISRVASQVRKSIILAVVSSDSLSPYYLKFEWWRVQSKMLFFSFFKSLVGKEVVVELKNDLSICGTLHSVDQYLNMKLTEISVLDSDRYPHMYSVKNCFIRGSVVRYVQLPADQVDTQLLQEATRKELQNNKTR</sequence>
<comment type="subcellular location">
    <subcellularLocation>
        <location evidence="1">Nucleus</location>
    </subcellularLocation>
</comment>
<dbReference type="GO" id="GO:0005688">
    <property type="term" value="C:U6 snRNP"/>
    <property type="evidence" value="ECO:0007669"/>
    <property type="project" value="TreeGrafter"/>
</dbReference>
<comment type="catalytic activity">
    <reaction evidence="11">
        <text>pretRNA = a 3'-half-tRNA molecule with a 5'-OH end + a 5'-half-tRNA molecule with a 2',3'-cyclic phosphate end + an intron with a 2',3'-cyclic phosphate and a 5'-hydroxyl terminus.</text>
        <dbReference type="EC" id="4.6.1.16"/>
    </reaction>
</comment>
<evidence type="ECO:0000256" key="15">
    <source>
        <dbReference type="SAM" id="MobiDB-lite"/>
    </source>
</evidence>
<dbReference type="InterPro" id="IPR006677">
    <property type="entry name" value="tRNA_intron_Endonuc_cat-like"/>
</dbReference>
<comment type="similarity">
    <text evidence="2">Belongs to the snRNP Sm proteins family.</text>
</comment>
<evidence type="ECO:0000256" key="3">
    <source>
        <dbReference type="ARBA" id="ARBA00008078"/>
    </source>
</evidence>
<keyword evidence="7" id="KW-0694">RNA-binding</keyword>
<dbReference type="AlphaFoldDB" id="A0AA39LNV2"/>
<feature type="compositionally biased region" description="Polar residues" evidence="15">
    <location>
        <begin position="1"/>
        <end position="10"/>
    </location>
</feature>
<dbReference type="GO" id="GO:0046540">
    <property type="term" value="C:U4/U6 x U5 tri-snRNP complex"/>
    <property type="evidence" value="ECO:0007669"/>
    <property type="project" value="TreeGrafter"/>
</dbReference>
<evidence type="ECO:0000256" key="9">
    <source>
        <dbReference type="ARBA" id="ARBA00023242"/>
    </source>
</evidence>
<dbReference type="InterPro" id="IPR006676">
    <property type="entry name" value="tRNA_splic"/>
</dbReference>
<dbReference type="Gene3D" id="3.40.1350.10">
    <property type="match status" value="1"/>
</dbReference>
<dbReference type="CDD" id="cd22363">
    <property type="entry name" value="tRNA-intron_lyase_C"/>
    <property type="match status" value="1"/>
</dbReference>
<keyword evidence="18" id="KW-1185">Reference proteome</keyword>
<dbReference type="EC" id="4.6.1.16" evidence="4"/>
<dbReference type="InterPro" id="IPR016654">
    <property type="entry name" value="U6_snRNA_Lsm2"/>
</dbReference>
<dbReference type="GO" id="GO:0071013">
    <property type="term" value="C:catalytic step 2 spliceosome"/>
    <property type="evidence" value="ECO:0007669"/>
    <property type="project" value="TreeGrafter"/>
</dbReference>
<feature type="region of interest" description="Disordered" evidence="15">
    <location>
        <begin position="1"/>
        <end position="24"/>
    </location>
</feature>
<dbReference type="PANTHER" id="PTHR13829:SF2">
    <property type="entry name" value="U6 SNRNA-ASSOCIATED SM-LIKE PROTEIN LSM2"/>
    <property type="match status" value="1"/>
</dbReference>
<dbReference type="GO" id="GO:0071011">
    <property type="term" value="C:precatalytic spliceosome"/>
    <property type="evidence" value="ECO:0007669"/>
    <property type="project" value="TreeGrafter"/>
</dbReference>
<dbReference type="SUPFAM" id="SSF53032">
    <property type="entry name" value="tRNA-intron endonuclease catalytic domain-like"/>
    <property type="match status" value="1"/>
</dbReference>